<dbReference type="EMBL" id="CANHGI010000001">
    <property type="protein sequence ID" value="CAI5439104.1"/>
    <property type="molecule type" value="Genomic_DNA"/>
</dbReference>
<comment type="caution">
    <text evidence="1">The sequence shown here is derived from an EMBL/GenBank/DDBJ whole genome shotgun (WGS) entry which is preliminary data.</text>
</comment>
<dbReference type="InterPro" id="IPR011009">
    <property type="entry name" value="Kinase-like_dom_sf"/>
</dbReference>
<dbReference type="PANTHER" id="PTHR11909">
    <property type="entry name" value="CASEIN KINASE-RELATED"/>
    <property type="match status" value="1"/>
</dbReference>
<dbReference type="SUPFAM" id="SSF56112">
    <property type="entry name" value="Protein kinase-like (PK-like)"/>
    <property type="match status" value="1"/>
</dbReference>
<sequence>MLDFGLARKFVDENGVMRKRREAKIGFRGTPFYAPLVAHEKRDTAPKDDCESWFYLLLDLISPKGLPWEELKEMDDIFECKKRCRQEKAKTMLDGLPNTTELYKIIEYIDSRKFEDKVDYKFIFD</sequence>
<dbReference type="Gene3D" id="1.10.510.10">
    <property type="entry name" value="Transferase(Phosphotransferase) domain 1"/>
    <property type="match status" value="1"/>
</dbReference>
<dbReference type="Proteomes" id="UP001152747">
    <property type="component" value="Unassembled WGS sequence"/>
</dbReference>
<dbReference type="AlphaFoldDB" id="A0A9P1MX39"/>
<proteinExistence type="predicted"/>
<protein>
    <recommendedName>
        <fullName evidence="3">Protein kinase domain-containing protein</fullName>
    </recommendedName>
</protein>
<organism evidence="1 2">
    <name type="scientific">Caenorhabditis angaria</name>
    <dbReference type="NCBI Taxonomy" id="860376"/>
    <lineage>
        <taxon>Eukaryota</taxon>
        <taxon>Metazoa</taxon>
        <taxon>Ecdysozoa</taxon>
        <taxon>Nematoda</taxon>
        <taxon>Chromadorea</taxon>
        <taxon>Rhabditida</taxon>
        <taxon>Rhabditina</taxon>
        <taxon>Rhabditomorpha</taxon>
        <taxon>Rhabditoidea</taxon>
        <taxon>Rhabditidae</taxon>
        <taxon>Peloderinae</taxon>
        <taxon>Caenorhabditis</taxon>
    </lineage>
</organism>
<dbReference type="OrthoDB" id="5872528at2759"/>
<evidence type="ECO:0008006" key="3">
    <source>
        <dbReference type="Google" id="ProtNLM"/>
    </source>
</evidence>
<accession>A0A9P1MX39</accession>
<name>A0A9P1MX39_9PELO</name>
<keyword evidence="2" id="KW-1185">Reference proteome</keyword>
<evidence type="ECO:0000313" key="2">
    <source>
        <dbReference type="Proteomes" id="UP001152747"/>
    </source>
</evidence>
<dbReference type="InterPro" id="IPR050235">
    <property type="entry name" value="CK1_Ser-Thr_kinase"/>
</dbReference>
<evidence type="ECO:0000313" key="1">
    <source>
        <dbReference type="EMBL" id="CAI5439104.1"/>
    </source>
</evidence>
<reference evidence="1" key="1">
    <citation type="submission" date="2022-11" db="EMBL/GenBank/DDBJ databases">
        <authorList>
            <person name="Kikuchi T."/>
        </authorList>
    </citation>
    <scope>NUCLEOTIDE SEQUENCE</scope>
    <source>
        <strain evidence="1">PS1010</strain>
    </source>
</reference>
<gene>
    <name evidence="1" type="ORF">CAMP_LOCUS1741</name>
</gene>